<proteinExistence type="predicted"/>
<feature type="domain" description="Dienelactone hydrolase" evidence="1">
    <location>
        <begin position="18"/>
        <end position="243"/>
    </location>
</feature>
<dbReference type="AlphaFoldDB" id="A0A5Q2RAW6"/>
<dbReference type="Proteomes" id="UP000334019">
    <property type="component" value="Chromosome"/>
</dbReference>
<reference evidence="2 3" key="1">
    <citation type="submission" date="2019-11" db="EMBL/GenBank/DDBJ databases">
        <authorList>
            <person name="He Y."/>
        </authorList>
    </citation>
    <scope>NUCLEOTIDE SEQUENCE [LARGE SCALE GENOMIC DNA]</scope>
    <source>
        <strain evidence="2 3">SCSIO 58843</strain>
    </source>
</reference>
<keyword evidence="2" id="KW-0378">Hydrolase</keyword>
<dbReference type="RefSeq" id="WP_153758115.1">
    <property type="nucleotide sequence ID" value="NZ_CP045851.1"/>
</dbReference>
<dbReference type="PANTHER" id="PTHR46623:SF6">
    <property type="entry name" value="ALPHA_BETA-HYDROLASES SUPERFAMILY PROTEIN"/>
    <property type="match status" value="1"/>
</dbReference>
<sequence length="246" mass="26217">MTGAGTEVRIEAPRGELPAYVAEPEDDDLAPAVIVVHDAFGMTTDLRNQVDWLAGEGYLAAGPDLFHWGGKLRCIRTVMGEIAKGTGRSFDEVEAVRSWLVSHPRSNGKVGVIGFCMGGGFALVLAPGHGFDAASVNYASAPKRTYTADFLRGSCPIVGSFGGKDLMLRGAAARLEASLMELGVDHDVKEYAPAGHSFLNDHDPADLPLALSVLMKLPLPGMGFHEPSADDAKARIVSFFDRHLRA</sequence>
<evidence type="ECO:0000313" key="2">
    <source>
        <dbReference type="EMBL" id="QGG94009.1"/>
    </source>
</evidence>
<evidence type="ECO:0000259" key="1">
    <source>
        <dbReference type="Pfam" id="PF01738"/>
    </source>
</evidence>
<dbReference type="PANTHER" id="PTHR46623">
    <property type="entry name" value="CARBOXYMETHYLENEBUTENOLIDASE-RELATED"/>
    <property type="match status" value="1"/>
</dbReference>
<dbReference type="InterPro" id="IPR002925">
    <property type="entry name" value="Dienelactn_hydro"/>
</dbReference>
<evidence type="ECO:0000313" key="3">
    <source>
        <dbReference type="Proteomes" id="UP000334019"/>
    </source>
</evidence>
<dbReference type="KEGG" id="atq:GH723_02185"/>
<dbReference type="SUPFAM" id="SSF53474">
    <property type="entry name" value="alpha/beta-Hydrolases"/>
    <property type="match status" value="1"/>
</dbReference>
<keyword evidence="3" id="KW-1185">Reference proteome</keyword>
<dbReference type="EMBL" id="CP045851">
    <property type="protein sequence ID" value="QGG94009.1"/>
    <property type="molecule type" value="Genomic_DNA"/>
</dbReference>
<dbReference type="GO" id="GO:0016787">
    <property type="term" value="F:hydrolase activity"/>
    <property type="evidence" value="ECO:0007669"/>
    <property type="project" value="UniProtKB-KW"/>
</dbReference>
<accession>A0A5Q2RAW6</accession>
<name>A0A5Q2RAW6_9ACTN</name>
<dbReference type="InterPro" id="IPR029058">
    <property type="entry name" value="AB_hydrolase_fold"/>
</dbReference>
<dbReference type="Pfam" id="PF01738">
    <property type="entry name" value="DLH"/>
    <property type="match status" value="1"/>
</dbReference>
<organism evidence="2 3">
    <name type="scientific">Actinomarinicola tropica</name>
    <dbReference type="NCBI Taxonomy" id="2789776"/>
    <lineage>
        <taxon>Bacteria</taxon>
        <taxon>Bacillati</taxon>
        <taxon>Actinomycetota</taxon>
        <taxon>Acidimicrobiia</taxon>
        <taxon>Acidimicrobiales</taxon>
        <taxon>Iamiaceae</taxon>
        <taxon>Actinomarinicola</taxon>
    </lineage>
</organism>
<gene>
    <name evidence="2" type="ORF">GH723_02185</name>
</gene>
<dbReference type="InterPro" id="IPR051049">
    <property type="entry name" value="Dienelactone_hydrolase-like"/>
</dbReference>
<dbReference type="Gene3D" id="3.40.50.1820">
    <property type="entry name" value="alpha/beta hydrolase"/>
    <property type="match status" value="1"/>
</dbReference>
<protein>
    <submittedName>
        <fullName evidence="2">Dienelactone hydrolase family protein</fullName>
    </submittedName>
</protein>